<evidence type="ECO:0000256" key="2">
    <source>
        <dbReference type="SAM" id="MobiDB-lite"/>
    </source>
</evidence>
<reference evidence="5 6" key="1">
    <citation type="journal article" date="2014" name="Int. J. Syst. Evol. Microbiol.">
        <title>Complete genome sequence of Corynebacterium casei LMG S-19264T (=DSM 44701T), isolated from a smear-ripened cheese.</title>
        <authorList>
            <consortium name="US DOE Joint Genome Institute (JGI-PGF)"/>
            <person name="Walter F."/>
            <person name="Albersmeier A."/>
            <person name="Kalinowski J."/>
            <person name="Ruckert C."/>
        </authorList>
    </citation>
    <scope>NUCLEOTIDE SEQUENCE [LARGE SCALE GENOMIC DNA]</scope>
    <source>
        <strain evidence="5 6">JCM 4255</strain>
    </source>
</reference>
<dbReference type="GO" id="GO:0016757">
    <property type="term" value="F:glycosyltransferase activity"/>
    <property type="evidence" value="ECO:0007669"/>
    <property type="project" value="UniProtKB-ARBA"/>
</dbReference>
<dbReference type="GO" id="GO:0004555">
    <property type="term" value="F:alpha,alpha-trehalase activity"/>
    <property type="evidence" value="ECO:0007669"/>
    <property type="project" value="TreeGrafter"/>
</dbReference>
<dbReference type="KEGG" id="stui:GCM10017668_05150"/>
<dbReference type="InterPro" id="IPR008979">
    <property type="entry name" value="Galactose-bd-like_sf"/>
</dbReference>
<evidence type="ECO:0000313" key="6">
    <source>
        <dbReference type="Proteomes" id="UP000516373"/>
    </source>
</evidence>
<evidence type="ECO:0000256" key="1">
    <source>
        <dbReference type="ARBA" id="ARBA00023295"/>
    </source>
</evidence>
<gene>
    <name evidence="5" type="ORF">GCM10017668_05150</name>
</gene>
<dbReference type="InterPro" id="IPR012341">
    <property type="entry name" value="6hp_glycosidase-like_sf"/>
</dbReference>
<dbReference type="RefSeq" id="WP_190896508.1">
    <property type="nucleotide sequence ID" value="NZ_AP023439.1"/>
</dbReference>
<evidence type="ECO:0000259" key="4">
    <source>
        <dbReference type="PROSITE" id="PS50022"/>
    </source>
</evidence>
<dbReference type="Pfam" id="PF03636">
    <property type="entry name" value="Glyco_hydro_65N"/>
    <property type="match status" value="1"/>
</dbReference>
<dbReference type="Gene3D" id="1.50.10.10">
    <property type="match status" value="1"/>
</dbReference>
<name>A0A7G1N8R3_9ACTN</name>
<dbReference type="InterPro" id="IPR005194">
    <property type="entry name" value="Glyco_hydro_65_C"/>
</dbReference>
<feature type="domain" description="F5/8 type C" evidence="4">
    <location>
        <begin position="784"/>
        <end position="872"/>
    </location>
</feature>
<dbReference type="PROSITE" id="PS50022">
    <property type="entry name" value="FA58C_3"/>
    <property type="match status" value="1"/>
</dbReference>
<feature type="region of interest" description="Disordered" evidence="2">
    <location>
        <begin position="890"/>
        <end position="909"/>
    </location>
</feature>
<accession>A0A7G1N8R3</accession>
<dbReference type="InterPro" id="IPR005195">
    <property type="entry name" value="Glyco_hydro_65_M"/>
</dbReference>
<dbReference type="AlphaFoldDB" id="A0A7G1N8R3"/>
<keyword evidence="3" id="KW-0732">Signal</keyword>
<dbReference type="InterPro" id="IPR008928">
    <property type="entry name" value="6-hairpin_glycosidase_sf"/>
</dbReference>
<organism evidence="5 6">
    <name type="scientific">Streptomyces tuirus</name>
    <dbReference type="NCBI Taxonomy" id="68278"/>
    <lineage>
        <taxon>Bacteria</taxon>
        <taxon>Bacillati</taxon>
        <taxon>Actinomycetota</taxon>
        <taxon>Actinomycetes</taxon>
        <taxon>Kitasatosporales</taxon>
        <taxon>Streptomycetaceae</taxon>
        <taxon>Streptomyces</taxon>
    </lineage>
</organism>
<dbReference type="PANTHER" id="PTHR11051">
    <property type="entry name" value="GLYCOSYL HYDROLASE-RELATED"/>
    <property type="match status" value="1"/>
</dbReference>
<feature type="chain" id="PRO_5039283449" description="F5/8 type C domain-containing protein" evidence="3">
    <location>
        <begin position="39"/>
        <end position="909"/>
    </location>
</feature>
<dbReference type="Pfam" id="PF03633">
    <property type="entry name" value="Glyco_hydro_65C"/>
    <property type="match status" value="1"/>
</dbReference>
<dbReference type="Gene3D" id="2.60.420.10">
    <property type="entry name" value="Maltose phosphorylase, domain 3"/>
    <property type="match status" value="1"/>
</dbReference>
<dbReference type="Gene3D" id="2.70.98.40">
    <property type="entry name" value="Glycoside hydrolase, family 65, N-terminal domain"/>
    <property type="match status" value="1"/>
</dbReference>
<dbReference type="SUPFAM" id="SSF48208">
    <property type="entry name" value="Six-hairpin glycosidases"/>
    <property type="match status" value="1"/>
</dbReference>
<dbReference type="GO" id="GO:0005993">
    <property type="term" value="P:trehalose catabolic process"/>
    <property type="evidence" value="ECO:0007669"/>
    <property type="project" value="TreeGrafter"/>
</dbReference>
<sequence length="909" mass="98408">MPQATRRFAPPLRPSRRVRLTVPLILGALLVTASLSGAAPPAERAERLCPEEGHSAPADWALTSTDPVNDHHASVANGFLGQSLPPAGTGYSVSERDTGWPLKTPRYDGAYVAGLYAHNERTAGNRHVMAALPAWSGLSVTVGDETFGPATPADRISGYRQTLFLRCGLVRTSLTWTTGEGRATDLVYDVVADRKYRHVGAVRLRVTPRWSGTASVTDLLDGRGARRISATAEEPGGSVEDRIAVAFRTDGTGVDGAVVSTLRPDEGVPVRGRTRGGEGLTARQSVSVPVRSGRSFAFTKFVGVDTGLTSRTPARSAAEESLRAADRGWERLLGRHAAEWEQLWSGDIEVSGRPELQRWLRSALYGLLASTRAGSPDSIAPAGLTSDDYAGLKFWDAEIWMMPGLLAFRPELARPVLEYRHRTMPAARRNAAALGRRGLFFPWTSADQGDLTSECHSVEPDHCRTQIHLQSDIALAAWQFYQQTGDNEWLRERGWPLLRGVAEFWESRVTRNRDGSYSIKNVSGPDEYSNYKNDAVFTNAGAATSLRNATRAAGVLGERAPGVWTTVADGLRIPYDKETKTFRQYDGYDGAPIKQADAVLLMYPLEWPMPDEAAANTLAYYAARSDPDGPAMTDSVHAVDAAAVGKPGCVTHTYLMRSIRPFVRGPFALFSEARGERAAGAGDPHAGFPAEDFLTGKGGFLQVFTHGLTGMRTRSDKVHLDPMLPPQLSEGVTLKGLRAHGRTYEVAIGAEETKVRLVQGEPFELETPQGSQIVSAAAPAVVKTRRPDRMPTDNAARCRTAEATSEQPGLYAGAAVDGDATTAWSPAAAEAHLTVDLGRTVRVAGAEVEWSDVRPGSHRLLVSVDGERWSEMTPGVAARFVRVEVRAADPGEKGARPGIEELKITQRRR</sequence>
<dbReference type="EMBL" id="AP023439">
    <property type="protein sequence ID" value="BCL18672.1"/>
    <property type="molecule type" value="Genomic_DNA"/>
</dbReference>
<dbReference type="SUPFAM" id="SSF49785">
    <property type="entry name" value="Galactose-binding domain-like"/>
    <property type="match status" value="1"/>
</dbReference>
<protein>
    <recommendedName>
        <fullName evidence="4">F5/8 type C domain-containing protein</fullName>
    </recommendedName>
</protein>
<keyword evidence="1" id="KW-0326">Glycosidase</keyword>
<dbReference type="InterPro" id="IPR005196">
    <property type="entry name" value="Glyco_hydro_65_N"/>
</dbReference>
<evidence type="ECO:0000313" key="5">
    <source>
        <dbReference type="EMBL" id="BCL18672.1"/>
    </source>
</evidence>
<dbReference type="InterPro" id="IPR000421">
    <property type="entry name" value="FA58C"/>
</dbReference>
<evidence type="ECO:0000256" key="3">
    <source>
        <dbReference type="SAM" id="SignalP"/>
    </source>
</evidence>
<dbReference type="PANTHER" id="PTHR11051:SF8">
    <property type="entry name" value="PROTEIN-GLUCOSYLGALACTOSYLHYDROXYLYSINE GLUCOSIDASE"/>
    <property type="match status" value="1"/>
</dbReference>
<feature type="signal peptide" evidence="3">
    <location>
        <begin position="1"/>
        <end position="38"/>
    </location>
</feature>
<dbReference type="GO" id="GO:0030246">
    <property type="term" value="F:carbohydrate binding"/>
    <property type="evidence" value="ECO:0007669"/>
    <property type="project" value="InterPro"/>
</dbReference>
<dbReference type="Pfam" id="PF00754">
    <property type="entry name" value="F5_F8_type_C"/>
    <property type="match status" value="1"/>
</dbReference>
<dbReference type="Gene3D" id="2.60.120.260">
    <property type="entry name" value="Galactose-binding domain-like"/>
    <property type="match status" value="1"/>
</dbReference>
<dbReference type="Proteomes" id="UP000516373">
    <property type="component" value="Chromosome"/>
</dbReference>
<proteinExistence type="predicted"/>
<dbReference type="Pfam" id="PF03632">
    <property type="entry name" value="Glyco_hydro_65m"/>
    <property type="match status" value="1"/>
</dbReference>
<dbReference type="InterPro" id="IPR037018">
    <property type="entry name" value="GH65_N"/>
</dbReference>
<dbReference type="SUPFAM" id="SSF74650">
    <property type="entry name" value="Galactose mutarotase-like"/>
    <property type="match status" value="1"/>
</dbReference>
<dbReference type="InterPro" id="IPR011013">
    <property type="entry name" value="Gal_mutarotase_sf_dom"/>
</dbReference>
<keyword evidence="1" id="KW-0378">Hydrolase</keyword>